<dbReference type="PANTHER" id="PTHR43485:SF1">
    <property type="entry name" value="FORMATE HYDROGENLYASE SUBUNIT 5-RELATED"/>
    <property type="match status" value="1"/>
</dbReference>
<gene>
    <name evidence="3" type="ORF">A0U93_14055</name>
</gene>
<dbReference type="Gene3D" id="1.10.645.10">
    <property type="entry name" value="Cytochrome-c3 Hydrogenase, chain B"/>
    <property type="match status" value="1"/>
</dbReference>
<protein>
    <recommendedName>
        <fullName evidence="2">NADH-quinone oxidoreductase subunit D domain-containing protein</fullName>
    </recommendedName>
</protein>
<dbReference type="KEGG" id="nch:A0U93_14055"/>
<dbReference type="GO" id="GO:0051287">
    <property type="term" value="F:NAD binding"/>
    <property type="evidence" value="ECO:0007669"/>
    <property type="project" value="InterPro"/>
</dbReference>
<dbReference type="PANTHER" id="PTHR43485">
    <property type="entry name" value="HYDROGENASE-4 COMPONENT G"/>
    <property type="match status" value="1"/>
</dbReference>
<keyword evidence="4" id="KW-1185">Reference proteome</keyword>
<dbReference type="STRING" id="320497.A0U93_14055"/>
<proteinExistence type="predicted"/>
<name>A0A1U9KT59_9PROT</name>
<keyword evidence="1" id="KW-0560">Oxidoreductase</keyword>
<evidence type="ECO:0000313" key="4">
    <source>
        <dbReference type="Proteomes" id="UP000188604"/>
    </source>
</evidence>
<dbReference type="EMBL" id="CP014691">
    <property type="protein sequence ID" value="AQS88860.1"/>
    <property type="molecule type" value="Genomic_DNA"/>
</dbReference>
<organism evidence="3 4">
    <name type="scientific">Neoasaia chiangmaiensis</name>
    <dbReference type="NCBI Taxonomy" id="320497"/>
    <lineage>
        <taxon>Bacteria</taxon>
        <taxon>Pseudomonadati</taxon>
        <taxon>Pseudomonadota</taxon>
        <taxon>Alphaproteobacteria</taxon>
        <taxon>Acetobacterales</taxon>
        <taxon>Acetobacteraceae</taxon>
        <taxon>Neoasaia</taxon>
    </lineage>
</organism>
<dbReference type="InterPro" id="IPR001135">
    <property type="entry name" value="NADH_Q_OxRdtase_suD"/>
</dbReference>
<dbReference type="Pfam" id="PF00346">
    <property type="entry name" value="Complex1_49kDa"/>
    <property type="match status" value="1"/>
</dbReference>
<sequence>MGAIIRAGERLTSCHYALDEAQWDAMLASPPLWFVAHWCDAHRVYALFLEHERPLLASTELLDGRYLALSRNLPAAEWPERMAQDLWGVQPMFARDLQPLIDRDAWTRTAPLSPRPGPGGVAGLPAESPEPFFEVGGPLALAARHLSLGYAHRGLLRRLRGATPEEGLRQVGRISAGGFVAHPLAYCRAVEQALGARVPAAGRDGRIVLAEIERIGVHLHDIAACAQQTGARLLATHAALARERLADLAVEHGATRRLTDMLTPEGIAPDIAAPAPALALAAEAMMAERMGHLIMLHRASASHLRGVARLSLAQVERFNIGGLAARATGRSFDCRQQEDDHRYLAGRAGSLIEGDALARERLRLREIRDSLRRLRRVADGFGAEWPEGGSVAPSGEGIGAAEGPRGDIWYWVRLRAGRIDAIHVRDPAFSLAPLLPRLLDPSIDTLVLSSFGFSAAALEL</sequence>
<dbReference type="Proteomes" id="UP000188604">
    <property type="component" value="Chromosome"/>
</dbReference>
<evidence type="ECO:0000313" key="3">
    <source>
        <dbReference type="EMBL" id="AQS88860.1"/>
    </source>
</evidence>
<dbReference type="AlphaFoldDB" id="A0A1U9KT59"/>
<dbReference type="GO" id="GO:0016651">
    <property type="term" value="F:oxidoreductase activity, acting on NAD(P)H"/>
    <property type="evidence" value="ECO:0007669"/>
    <property type="project" value="InterPro"/>
</dbReference>
<dbReference type="GO" id="GO:0048038">
    <property type="term" value="F:quinone binding"/>
    <property type="evidence" value="ECO:0007669"/>
    <property type="project" value="InterPro"/>
</dbReference>
<dbReference type="InterPro" id="IPR052197">
    <property type="entry name" value="ComplexI_49kDa-like"/>
</dbReference>
<evidence type="ECO:0000259" key="2">
    <source>
        <dbReference type="Pfam" id="PF00346"/>
    </source>
</evidence>
<dbReference type="InterPro" id="IPR029014">
    <property type="entry name" value="NiFe-Hase_large"/>
</dbReference>
<dbReference type="SUPFAM" id="SSF56762">
    <property type="entry name" value="HydB/Nqo4-like"/>
    <property type="match status" value="1"/>
</dbReference>
<reference evidence="3 4" key="1">
    <citation type="submission" date="2016-03" db="EMBL/GenBank/DDBJ databases">
        <title>Acetic acid bacteria sequencing.</title>
        <authorList>
            <person name="Brandt J."/>
            <person name="Jakob F."/>
            <person name="Vogel R.F."/>
        </authorList>
    </citation>
    <scope>NUCLEOTIDE SEQUENCE [LARGE SCALE GENOMIC DNA]</scope>
    <source>
        <strain evidence="3 4">NBRC 101099</strain>
    </source>
</reference>
<accession>A0A1U9KT59</accession>
<evidence type="ECO:0000256" key="1">
    <source>
        <dbReference type="ARBA" id="ARBA00023002"/>
    </source>
</evidence>
<feature type="domain" description="NADH-quinone oxidoreductase subunit D" evidence="2">
    <location>
        <begin position="235"/>
        <end position="379"/>
    </location>
</feature>